<organism evidence="1 2">
    <name type="scientific">Salmonella phage 35</name>
    <dbReference type="NCBI Taxonomy" id="1654888"/>
    <lineage>
        <taxon>Viruses</taxon>
        <taxon>Duplodnaviria</taxon>
        <taxon>Heunggongvirae</taxon>
        <taxon>Uroviricota</taxon>
        <taxon>Caudoviricetes</taxon>
        <taxon>Casjensviridae</taxon>
        <taxon>Chivirus</taxon>
        <taxon>Chivirus cv35</taxon>
    </lineage>
</organism>
<sequence length="86" mass="9551">MATMNKGQYRAARRLIRDNGIYALRWLDDDTAPIMDVLASQPDDQLETRAAIVAYSARAGLACNVRKTASLDLLARYNDRKAAHNG</sequence>
<dbReference type="Proteomes" id="UP000224329">
    <property type="component" value="Segment"/>
</dbReference>
<keyword evidence="2" id="KW-1185">Reference proteome</keyword>
<evidence type="ECO:0000313" key="2">
    <source>
        <dbReference type="Proteomes" id="UP000224329"/>
    </source>
</evidence>
<name>A0A0N7CEC6_9CAUD</name>
<evidence type="ECO:0000313" key="1">
    <source>
        <dbReference type="EMBL" id="AKJ74153.1"/>
    </source>
</evidence>
<gene>
    <name evidence="1" type="ORF">SP35_90</name>
</gene>
<reference evidence="1 2" key="1">
    <citation type="journal article" date="2016" name="Virus Genes">
        <title>Genomic characterization of Salmonella bacteriophages isolated from India.</title>
        <authorList>
            <person name="Karpe Y.A."/>
            <person name="Kanade G.D."/>
            <person name="Pingale K.D."/>
            <person name="Arankalle V.A."/>
            <person name="Banerjee K."/>
        </authorList>
    </citation>
    <scope>NUCLEOTIDE SEQUENCE [LARGE SCALE GENOMIC DNA]</scope>
</reference>
<proteinExistence type="predicted"/>
<accession>A0A0N7CEC6</accession>
<dbReference type="EMBL" id="KR296689">
    <property type="protein sequence ID" value="AKJ74153.1"/>
    <property type="molecule type" value="Genomic_DNA"/>
</dbReference>
<protein>
    <submittedName>
        <fullName evidence="1">Terminase large subunit</fullName>
    </submittedName>
</protein>